<dbReference type="InterPro" id="IPR001128">
    <property type="entry name" value="Cyt_P450"/>
</dbReference>
<dbReference type="EMBL" id="JAIZPD010000015">
    <property type="protein sequence ID" value="KAH0958542.1"/>
    <property type="molecule type" value="Genomic_DNA"/>
</dbReference>
<evidence type="ECO:0000256" key="6">
    <source>
        <dbReference type="ARBA" id="ARBA00022723"/>
    </source>
</evidence>
<evidence type="ECO:0000256" key="10">
    <source>
        <dbReference type="ARBA" id="ARBA00023033"/>
    </source>
</evidence>
<keyword evidence="9 12" id="KW-0408">Iron</keyword>
<dbReference type="RefSeq" id="XP_044716055.1">
    <property type="nucleotide sequence ID" value="XM_044868700.1"/>
</dbReference>
<evidence type="ECO:0000256" key="3">
    <source>
        <dbReference type="ARBA" id="ARBA00010617"/>
    </source>
</evidence>
<dbReference type="OrthoDB" id="1470350at2759"/>
<evidence type="ECO:0000256" key="11">
    <source>
        <dbReference type="ARBA" id="ARBA00023136"/>
    </source>
</evidence>
<keyword evidence="8 13" id="KW-0560">Oxidoreductase</keyword>
<dbReference type="InterPro" id="IPR002403">
    <property type="entry name" value="Cyt_P450_E_grp-IV"/>
</dbReference>
<keyword evidence="7" id="KW-1133">Transmembrane helix</keyword>
<gene>
    <name evidence="15" type="ORF">HRG_10229</name>
</gene>
<comment type="subcellular location">
    <subcellularLocation>
        <location evidence="2">Membrane</location>
        <topology evidence="2">Single-pass membrane protein</topology>
    </subcellularLocation>
</comment>
<protein>
    <submittedName>
        <fullName evidence="15">Cytochrome p450 domain-containing protein</fullName>
    </submittedName>
</protein>
<keyword evidence="11" id="KW-0472">Membrane</keyword>
<evidence type="ECO:0000256" key="9">
    <source>
        <dbReference type="ARBA" id="ARBA00023004"/>
    </source>
</evidence>
<keyword evidence="5" id="KW-0812">Transmembrane</keyword>
<keyword evidence="10 13" id="KW-0503">Monooxygenase</keyword>
<dbReference type="PRINTS" id="PR00385">
    <property type="entry name" value="P450"/>
</dbReference>
<dbReference type="GO" id="GO:0005506">
    <property type="term" value="F:iron ion binding"/>
    <property type="evidence" value="ECO:0007669"/>
    <property type="project" value="InterPro"/>
</dbReference>
<dbReference type="GeneID" id="68359358"/>
<comment type="cofactor">
    <cofactor evidence="1 12">
        <name>heme</name>
        <dbReference type="ChEBI" id="CHEBI:30413"/>
    </cofactor>
</comment>
<evidence type="ECO:0000256" key="4">
    <source>
        <dbReference type="ARBA" id="ARBA00022617"/>
    </source>
</evidence>
<keyword evidence="14" id="KW-0732">Signal</keyword>
<keyword evidence="4 12" id="KW-0349">Heme</keyword>
<keyword evidence="16" id="KW-1185">Reference proteome</keyword>
<feature type="signal peptide" evidence="14">
    <location>
        <begin position="1"/>
        <end position="16"/>
    </location>
</feature>
<evidence type="ECO:0000256" key="12">
    <source>
        <dbReference type="PIRSR" id="PIRSR602403-1"/>
    </source>
</evidence>
<evidence type="ECO:0000256" key="8">
    <source>
        <dbReference type="ARBA" id="ARBA00023002"/>
    </source>
</evidence>
<evidence type="ECO:0000256" key="1">
    <source>
        <dbReference type="ARBA" id="ARBA00001971"/>
    </source>
</evidence>
<dbReference type="GO" id="GO:0016020">
    <property type="term" value="C:membrane"/>
    <property type="evidence" value="ECO:0007669"/>
    <property type="project" value="UniProtKB-SubCell"/>
</dbReference>
<dbReference type="InterPro" id="IPR017972">
    <property type="entry name" value="Cyt_P450_CS"/>
</dbReference>
<feature type="chain" id="PRO_5040511089" evidence="14">
    <location>
        <begin position="17"/>
        <end position="528"/>
    </location>
</feature>
<evidence type="ECO:0000256" key="7">
    <source>
        <dbReference type="ARBA" id="ARBA00022989"/>
    </source>
</evidence>
<reference evidence="15" key="1">
    <citation type="submission" date="2021-09" db="EMBL/GenBank/DDBJ databases">
        <title>A high-quality genome of the endoparasitic fungus Hirsutella rhossiliensis with a comparison of Hirsutella genomes reveals transposable elements contributing to genome size variation.</title>
        <authorList>
            <person name="Lin R."/>
            <person name="Jiao Y."/>
            <person name="Sun X."/>
            <person name="Ling J."/>
            <person name="Xie B."/>
            <person name="Cheng X."/>
        </authorList>
    </citation>
    <scope>NUCLEOTIDE SEQUENCE</scope>
    <source>
        <strain evidence="15">HR02</strain>
    </source>
</reference>
<dbReference type="AlphaFoldDB" id="A0A9P8MST9"/>
<feature type="binding site" description="axial binding residue" evidence="12">
    <location>
        <position position="474"/>
    </location>
    <ligand>
        <name>heme</name>
        <dbReference type="ChEBI" id="CHEBI:30413"/>
    </ligand>
    <ligandPart>
        <name>Fe</name>
        <dbReference type="ChEBI" id="CHEBI:18248"/>
    </ligandPart>
</feature>
<evidence type="ECO:0000313" key="16">
    <source>
        <dbReference type="Proteomes" id="UP000824596"/>
    </source>
</evidence>
<accession>A0A9P8MST9</accession>
<dbReference type="Gene3D" id="1.10.630.10">
    <property type="entry name" value="Cytochrome P450"/>
    <property type="match status" value="1"/>
</dbReference>
<dbReference type="GO" id="GO:0020037">
    <property type="term" value="F:heme binding"/>
    <property type="evidence" value="ECO:0007669"/>
    <property type="project" value="InterPro"/>
</dbReference>
<dbReference type="Pfam" id="PF00067">
    <property type="entry name" value="p450"/>
    <property type="match status" value="1"/>
</dbReference>
<evidence type="ECO:0000256" key="5">
    <source>
        <dbReference type="ARBA" id="ARBA00022692"/>
    </source>
</evidence>
<dbReference type="CDD" id="cd11063">
    <property type="entry name" value="CYP52"/>
    <property type="match status" value="1"/>
</dbReference>
<dbReference type="InterPro" id="IPR047146">
    <property type="entry name" value="Cyt_P450_E_CYP52_fungi"/>
</dbReference>
<dbReference type="InterPro" id="IPR036396">
    <property type="entry name" value="Cyt_P450_sf"/>
</dbReference>
<sequence>MISGALLAVLAGVVLAYYVHQKVRESLSRAAEAKKLGCRPPVADTCDDPIGISGTLLCIRAHSDNRFLDTVQQRIRSLQERIGRPLKTVALRTLFFRDIVVTFDPRNVQAILALKAKDFDLGVNRTGNFKPLLGANGIFVATGKLWEHSRAWLRPQFVRGNIHLDREEIHTRALITALERRAGPDGWTDLVDLQEFFFRYTLDSTTDFLFGQSVSTQQGPDTPAHDASFSQAIDKTQSGISLGARLGPLYWLAHTPGFKRAVKTINAYIDRFTHAAIRLRKDEQQGLDKGAEHQEGKDTFLYRLTEDSQDPVDLRNQLLSVLLAGRDTTASTLGWLFFVIASPQYQPIFQRLRNVIVREFGEQSSPSPGDISLDRIRNCQYLQWCINECLRLYPAVPINTRIAQVNTHLPTGGGPDGTAPIWINKGEEVTYSVHLLHRCEEIWGDDAAVFRPERWEKTVSRWDYLPFNAGPRTCIGQQPALIRIAHLVIRFMLRIDAIDGSRIGPERHALTLVDCPANGVNVRLRFAA</sequence>
<comment type="caution">
    <text evidence="15">The sequence shown here is derived from an EMBL/GenBank/DDBJ whole genome shotgun (WGS) entry which is preliminary data.</text>
</comment>
<evidence type="ECO:0000313" key="15">
    <source>
        <dbReference type="EMBL" id="KAH0958542.1"/>
    </source>
</evidence>
<keyword evidence="6 12" id="KW-0479">Metal-binding</keyword>
<dbReference type="Proteomes" id="UP000824596">
    <property type="component" value="Unassembled WGS sequence"/>
</dbReference>
<evidence type="ECO:0000256" key="2">
    <source>
        <dbReference type="ARBA" id="ARBA00004167"/>
    </source>
</evidence>
<proteinExistence type="inferred from homology"/>
<dbReference type="PROSITE" id="PS00086">
    <property type="entry name" value="CYTOCHROME_P450"/>
    <property type="match status" value="1"/>
</dbReference>
<dbReference type="GO" id="GO:0004497">
    <property type="term" value="F:monooxygenase activity"/>
    <property type="evidence" value="ECO:0007669"/>
    <property type="project" value="UniProtKB-KW"/>
</dbReference>
<organism evidence="15 16">
    <name type="scientific">Hirsutella rhossiliensis</name>
    <dbReference type="NCBI Taxonomy" id="111463"/>
    <lineage>
        <taxon>Eukaryota</taxon>
        <taxon>Fungi</taxon>
        <taxon>Dikarya</taxon>
        <taxon>Ascomycota</taxon>
        <taxon>Pezizomycotina</taxon>
        <taxon>Sordariomycetes</taxon>
        <taxon>Hypocreomycetidae</taxon>
        <taxon>Hypocreales</taxon>
        <taxon>Ophiocordycipitaceae</taxon>
        <taxon>Hirsutella</taxon>
    </lineage>
</organism>
<comment type="similarity">
    <text evidence="3 13">Belongs to the cytochrome P450 family.</text>
</comment>
<evidence type="ECO:0000256" key="13">
    <source>
        <dbReference type="RuleBase" id="RU000461"/>
    </source>
</evidence>
<dbReference type="PRINTS" id="PR00465">
    <property type="entry name" value="EP450IV"/>
</dbReference>
<evidence type="ECO:0000256" key="14">
    <source>
        <dbReference type="SAM" id="SignalP"/>
    </source>
</evidence>
<dbReference type="PANTHER" id="PTHR24287:SF1">
    <property type="entry name" value="P450, PUTATIVE (EUROFUNG)-RELATED"/>
    <property type="match status" value="1"/>
</dbReference>
<dbReference type="GO" id="GO:0016705">
    <property type="term" value="F:oxidoreductase activity, acting on paired donors, with incorporation or reduction of molecular oxygen"/>
    <property type="evidence" value="ECO:0007669"/>
    <property type="project" value="InterPro"/>
</dbReference>
<dbReference type="PANTHER" id="PTHR24287">
    <property type="entry name" value="P450, PUTATIVE (EUROFUNG)-RELATED"/>
    <property type="match status" value="1"/>
</dbReference>
<dbReference type="SUPFAM" id="SSF48264">
    <property type="entry name" value="Cytochrome P450"/>
    <property type="match status" value="1"/>
</dbReference>
<name>A0A9P8MST9_9HYPO</name>